<evidence type="ECO:0000256" key="1">
    <source>
        <dbReference type="SAM" id="Phobius"/>
    </source>
</evidence>
<protein>
    <submittedName>
        <fullName evidence="2">Uncharacterized protein</fullName>
    </submittedName>
</protein>
<sequence>MTFLGAKYEKAVRSEKIYKLSSAFLILLSLSVLVWIVCMAPSYFVIILSKDDILRRVDVEEAVLARRKLGDLEAETVKINKIISDYGSNEAKRRSFSGLLISVFRASPQGISIDGVVLSKNKDGVFILNLQGNASVREELISYVSVLEKLPAFSEVDSPISNLLEESNARFNLNLKINPEAYKL</sequence>
<evidence type="ECO:0000313" key="3">
    <source>
        <dbReference type="Proteomes" id="UP000178114"/>
    </source>
</evidence>
<keyword evidence="1" id="KW-1133">Transmembrane helix</keyword>
<dbReference type="EMBL" id="MFID01000010">
    <property type="protein sequence ID" value="OGF81459.1"/>
    <property type="molecule type" value="Genomic_DNA"/>
</dbReference>
<feature type="transmembrane region" description="Helical" evidence="1">
    <location>
        <begin position="20"/>
        <end position="46"/>
    </location>
</feature>
<dbReference type="AlphaFoldDB" id="A0A1F5X0P2"/>
<dbReference type="STRING" id="1798351.A2930_04415"/>
<organism evidence="2 3">
    <name type="scientific">Candidatus Giovannonibacteria bacterium RIFCSPLOWO2_01_FULL_45_34</name>
    <dbReference type="NCBI Taxonomy" id="1798351"/>
    <lineage>
        <taxon>Bacteria</taxon>
        <taxon>Candidatus Giovannoniibacteriota</taxon>
    </lineage>
</organism>
<accession>A0A1F5X0P2</accession>
<dbReference type="Proteomes" id="UP000178114">
    <property type="component" value="Unassembled WGS sequence"/>
</dbReference>
<keyword evidence="1" id="KW-0472">Membrane</keyword>
<comment type="caution">
    <text evidence="2">The sequence shown here is derived from an EMBL/GenBank/DDBJ whole genome shotgun (WGS) entry which is preliminary data.</text>
</comment>
<proteinExistence type="predicted"/>
<gene>
    <name evidence="2" type="ORF">A2930_04415</name>
</gene>
<evidence type="ECO:0000313" key="2">
    <source>
        <dbReference type="EMBL" id="OGF81459.1"/>
    </source>
</evidence>
<name>A0A1F5X0P2_9BACT</name>
<keyword evidence="1" id="KW-0812">Transmembrane</keyword>
<reference evidence="2 3" key="1">
    <citation type="journal article" date="2016" name="Nat. Commun.">
        <title>Thousands of microbial genomes shed light on interconnected biogeochemical processes in an aquifer system.</title>
        <authorList>
            <person name="Anantharaman K."/>
            <person name="Brown C.T."/>
            <person name="Hug L.A."/>
            <person name="Sharon I."/>
            <person name="Castelle C.J."/>
            <person name="Probst A.J."/>
            <person name="Thomas B.C."/>
            <person name="Singh A."/>
            <person name="Wilkins M.J."/>
            <person name="Karaoz U."/>
            <person name="Brodie E.L."/>
            <person name="Williams K.H."/>
            <person name="Hubbard S.S."/>
            <person name="Banfield J.F."/>
        </authorList>
    </citation>
    <scope>NUCLEOTIDE SEQUENCE [LARGE SCALE GENOMIC DNA]</scope>
</reference>